<dbReference type="AlphaFoldDB" id="A0A328DVC6"/>
<evidence type="ECO:0000313" key="2">
    <source>
        <dbReference type="Proteomes" id="UP000249390"/>
    </source>
</evidence>
<accession>A0A328DVC6</accession>
<organism evidence="1 2">
    <name type="scientific">Cuscuta australis</name>
    <dbReference type="NCBI Taxonomy" id="267555"/>
    <lineage>
        <taxon>Eukaryota</taxon>
        <taxon>Viridiplantae</taxon>
        <taxon>Streptophyta</taxon>
        <taxon>Embryophyta</taxon>
        <taxon>Tracheophyta</taxon>
        <taxon>Spermatophyta</taxon>
        <taxon>Magnoliopsida</taxon>
        <taxon>eudicotyledons</taxon>
        <taxon>Gunneridae</taxon>
        <taxon>Pentapetalae</taxon>
        <taxon>asterids</taxon>
        <taxon>lamiids</taxon>
        <taxon>Solanales</taxon>
        <taxon>Convolvulaceae</taxon>
        <taxon>Cuscuteae</taxon>
        <taxon>Cuscuta</taxon>
        <taxon>Cuscuta subgen. Grammica</taxon>
        <taxon>Cuscuta sect. Cleistogrammica</taxon>
    </lineage>
</organism>
<sequence length="113" mass="12919">MVTEHDPTNLRDSKSPSILSSVKLRFAALPHIEIPFIHSITSDGFWAKVTDKFLELMHASESYRLVHSVASKYRDMNKKIQKFSSIYNNIYMNRASGSSDQDVLQQALEKCRA</sequence>
<dbReference type="EMBL" id="NQVE01000076">
    <property type="protein sequence ID" value="RAL49654.1"/>
    <property type="molecule type" value="Genomic_DNA"/>
</dbReference>
<keyword evidence="2" id="KW-1185">Reference proteome</keyword>
<dbReference type="PANTHER" id="PTHR45023:SF13">
    <property type="entry name" value="PUTATIVE-RELATED"/>
    <property type="match status" value="1"/>
</dbReference>
<protein>
    <submittedName>
        <fullName evidence="1">Uncharacterized protein</fullName>
    </submittedName>
</protein>
<proteinExistence type="predicted"/>
<reference evidence="1 2" key="1">
    <citation type="submission" date="2018-06" db="EMBL/GenBank/DDBJ databases">
        <title>The Genome of Cuscuta australis (Dodder) Provides Insight into the Evolution of Plant Parasitism.</title>
        <authorList>
            <person name="Liu H."/>
        </authorList>
    </citation>
    <scope>NUCLEOTIDE SEQUENCE [LARGE SCALE GENOMIC DNA]</scope>
    <source>
        <strain evidence="2">cv. Yunnan</strain>
        <tissue evidence="1">Vines</tissue>
    </source>
</reference>
<comment type="caution">
    <text evidence="1">The sequence shown here is derived from an EMBL/GenBank/DDBJ whole genome shotgun (WGS) entry which is preliminary data.</text>
</comment>
<dbReference type="Proteomes" id="UP000249390">
    <property type="component" value="Unassembled WGS sequence"/>
</dbReference>
<evidence type="ECO:0000313" key="1">
    <source>
        <dbReference type="EMBL" id="RAL49654.1"/>
    </source>
</evidence>
<dbReference type="PANTHER" id="PTHR45023">
    <property type="match status" value="1"/>
</dbReference>
<gene>
    <name evidence="1" type="ORF">DM860_001945</name>
</gene>
<name>A0A328DVC6_9ASTE</name>